<accession>A0A2P7QSF1</accession>
<evidence type="ECO:0000256" key="1">
    <source>
        <dbReference type="ARBA" id="ARBA00023015"/>
    </source>
</evidence>
<dbReference type="Pfam" id="PF12833">
    <property type="entry name" value="HTH_18"/>
    <property type="match status" value="1"/>
</dbReference>
<dbReference type="PROSITE" id="PS01124">
    <property type="entry name" value="HTH_ARAC_FAMILY_2"/>
    <property type="match status" value="1"/>
</dbReference>
<dbReference type="InterPro" id="IPR018060">
    <property type="entry name" value="HTH_AraC"/>
</dbReference>
<dbReference type="PANTHER" id="PTHR46796">
    <property type="entry name" value="HTH-TYPE TRANSCRIPTIONAL ACTIVATOR RHAS-RELATED"/>
    <property type="match status" value="1"/>
</dbReference>
<dbReference type="PROSITE" id="PS00041">
    <property type="entry name" value="HTH_ARAC_FAMILY_1"/>
    <property type="match status" value="1"/>
</dbReference>
<keyword evidence="1" id="KW-0805">Transcription regulation</keyword>
<feature type="domain" description="HTH araC/xylS-type" evidence="5">
    <location>
        <begin position="234"/>
        <end position="335"/>
    </location>
</feature>
<comment type="caution">
    <text evidence="6">The sequence shown here is derived from an EMBL/GenBank/DDBJ whole genome shotgun (WGS) entry which is preliminary data.</text>
</comment>
<reference evidence="6 7" key="1">
    <citation type="submission" date="2018-03" db="EMBL/GenBank/DDBJ databases">
        <title>The draft genome of Sphingosinicella sp. GL-C-18.</title>
        <authorList>
            <person name="Liu L."/>
            <person name="Li L."/>
            <person name="Liang L."/>
            <person name="Zhang X."/>
            <person name="Wang T."/>
        </authorList>
    </citation>
    <scope>NUCLEOTIDE SEQUENCE [LARGE SCALE GENOMIC DNA]</scope>
    <source>
        <strain evidence="6 7">GL-C-18</strain>
    </source>
</reference>
<evidence type="ECO:0000256" key="4">
    <source>
        <dbReference type="SAM" id="MobiDB-lite"/>
    </source>
</evidence>
<dbReference type="Gene3D" id="1.10.10.60">
    <property type="entry name" value="Homeodomain-like"/>
    <property type="match status" value="1"/>
</dbReference>
<evidence type="ECO:0000256" key="3">
    <source>
        <dbReference type="ARBA" id="ARBA00023163"/>
    </source>
</evidence>
<evidence type="ECO:0000259" key="5">
    <source>
        <dbReference type="PROSITE" id="PS01124"/>
    </source>
</evidence>
<dbReference type="InterPro" id="IPR020449">
    <property type="entry name" value="Tscrpt_reg_AraC-type_HTH"/>
</dbReference>
<feature type="region of interest" description="Disordered" evidence="4">
    <location>
        <begin position="1"/>
        <end position="24"/>
    </location>
</feature>
<evidence type="ECO:0000256" key="2">
    <source>
        <dbReference type="ARBA" id="ARBA00023125"/>
    </source>
</evidence>
<dbReference type="GO" id="GO:0003700">
    <property type="term" value="F:DNA-binding transcription factor activity"/>
    <property type="evidence" value="ECO:0007669"/>
    <property type="project" value="InterPro"/>
</dbReference>
<evidence type="ECO:0000313" key="7">
    <source>
        <dbReference type="Proteomes" id="UP000241167"/>
    </source>
</evidence>
<keyword evidence="3" id="KW-0804">Transcription</keyword>
<keyword evidence="2" id="KW-0238">DNA-binding</keyword>
<protein>
    <recommendedName>
        <fullName evidence="5">HTH araC/xylS-type domain-containing protein</fullName>
    </recommendedName>
</protein>
<dbReference type="SUPFAM" id="SSF46689">
    <property type="entry name" value="Homeodomain-like"/>
    <property type="match status" value="1"/>
</dbReference>
<keyword evidence="7" id="KW-1185">Reference proteome</keyword>
<sequence>MRATMASDEVDGVEACGPAGEPSPAYVRLSTRELAQDEGQGALREYYGRIGMGIDMAPLSDDELAFDASTLILPGVRVSMATTTPAAWDRRRDLTADGNTEFVIAWGAHGFACDRPGRTTLELAGSTAFASSFDRPWTVSCRGPWATSIQISRDLLAERVPELDDVPLDRVDRRRPEAALLFDYQWLVARNPLTAAMTARVATHIVDLAALCLGPASQAGRERPNGGVRAARLLALKRHIDQNLHRSSLSARTAARALGISERYVRDLFAEQETSFADYVADCRLDEIRHRLQNAQDCGRSLAEIAADAGFAQPSTFYRRFKARFGIAPSDLRRGEQEHVRS</sequence>
<dbReference type="Proteomes" id="UP000241167">
    <property type="component" value="Unassembled WGS sequence"/>
</dbReference>
<dbReference type="InterPro" id="IPR009057">
    <property type="entry name" value="Homeodomain-like_sf"/>
</dbReference>
<dbReference type="SMART" id="SM00342">
    <property type="entry name" value="HTH_ARAC"/>
    <property type="match status" value="1"/>
</dbReference>
<dbReference type="PRINTS" id="PR00032">
    <property type="entry name" value="HTHARAC"/>
</dbReference>
<dbReference type="OrthoDB" id="110167at2"/>
<organism evidence="6 7">
    <name type="scientific">Allosphingosinicella deserti</name>
    <dbReference type="NCBI Taxonomy" id="2116704"/>
    <lineage>
        <taxon>Bacteria</taxon>
        <taxon>Pseudomonadati</taxon>
        <taxon>Pseudomonadota</taxon>
        <taxon>Alphaproteobacteria</taxon>
        <taxon>Sphingomonadales</taxon>
        <taxon>Sphingomonadaceae</taxon>
        <taxon>Allosphingosinicella</taxon>
    </lineage>
</organism>
<dbReference type="PANTHER" id="PTHR46796:SF6">
    <property type="entry name" value="ARAC SUBFAMILY"/>
    <property type="match status" value="1"/>
</dbReference>
<dbReference type="RefSeq" id="WP_106513043.1">
    <property type="nucleotide sequence ID" value="NZ_PXYI01000003.1"/>
</dbReference>
<dbReference type="InterPro" id="IPR050204">
    <property type="entry name" value="AraC_XylS_family_regulators"/>
</dbReference>
<dbReference type="AlphaFoldDB" id="A0A2P7QSF1"/>
<dbReference type="InterPro" id="IPR018062">
    <property type="entry name" value="HTH_AraC-typ_CS"/>
</dbReference>
<gene>
    <name evidence="6" type="ORF">C7I55_11495</name>
</gene>
<proteinExistence type="predicted"/>
<dbReference type="GO" id="GO:0043565">
    <property type="term" value="F:sequence-specific DNA binding"/>
    <property type="evidence" value="ECO:0007669"/>
    <property type="project" value="InterPro"/>
</dbReference>
<name>A0A2P7QSF1_9SPHN</name>
<evidence type="ECO:0000313" key="6">
    <source>
        <dbReference type="EMBL" id="PSJ40891.1"/>
    </source>
</evidence>
<dbReference type="EMBL" id="PXYI01000003">
    <property type="protein sequence ID" value="PSJ40891.1"/>
    <property type="molecule type" value="Genomic_DNA"/>
</dbReference>